<dbReference type="EMBL" id="CP064946">
    <property type="protein sequence ID" value="QPH49382.1"/>
    <property type="molecule type" value="Genomic_DNA"/>
</dbReference>
<evidence type="ECO:0000256" key="1">
    <source>
        <dbReference type="ARBA" id="ARBA00008857"/>
    </source>
</evidence>
<evidence type="ECO:0000313" key="9">
    <source>
        <dbReference type="Proteomes" id="UP000594430"/>
    </source>
</evidence>
<keyword evidence="4" id="KW-0233">DNA recombination</keyword>
<dbReference type="PROSITE" id="PS51898">
    <property type="entry name" value="TYR_RECOMBINASE"/>
    <property type="match status" value="1"/>
</dbReference>
<gene>
    <name evidence="8" type="ORF">IZU98_01210</name>
</gene>
<dbReference type="InterPro" id="IPR010998">
    <property type="entry name" value="Integrase_recombinase_N"/>
</dbReference>
<dbReference type="InterPro" id="IPR013762">
    <property type="entry name" value="Integrase-like_cat_sf"/>
</dbReference>
<evidence type="ECO:0000259" key="7">
    <source>
        <dbReference type="PROSITE" id="PS51900"/>
    </source>
</evidence>
<dbReference type="Gene3D" id="1.10.150.130">
    <property type="match status" value="1"/>
</dbReference>
<dbReference type="Pfam" id="PF22022">
    <property type="entry name" value="Phage_int_M"/>
    <property type="match status" value="1"/>
</dbReference>
<sequence length="368" mass="41481">MSDSKILKQVEVRDVVVEALIIINYPATGNSTYYVREPNKRRRRMRLGTSKDLTLKQARKKAAELLTADYHPAPRTLTQVFEAYAKSGEYSGKRSLNQERKRFERVVEPILGSKSITAIDLTDVHAVMAALNSSLSDATRNRYLAMLRSIFRFSVAQGFSDKDPSRSIKLRREVPVKLYEVTTEFIGRLGNAVRWLQTREPSTAALVELLLLTGMRIGEALPLQWSDVDFSTRQITLRRTKSGRVRHVPISDDCLVLLARRLEMTADRPGGWLFPSSRGNSHMTRPVRPWKKACKAVGLPPSLRFHDLRHVHASACVKEGIPLYTVQGLLGHSSIQMTERYSSLASEDLLKASCRVSSTLRFGMEAAQ</sequence>
<evidence type="ECO:0000256" key="3">
    <source>
        <dbReference type="ARBA" id="ARBA00023125"/>
    </source>
</evidence>
<dbReference type="GO" id="GO:0003677">
    <property type="term" value="F:DNA binding"/>
    <property type="evidence" value="ECO:0007669"/>
    <property type="project" value="UniProtKB-UniRule"/>
</dbReference>
<dbReference type="Gene3D" id="3.30.160.390">
    <property type="entry name" value="Integrase, DNA-binding domain"/>
    <property type="match status" value="1"/>
</dbReference>
<reference evidence="8 9" key="1">
    <citation type="submission" date="2020-11" db="EMBL/GenBank/DDBJ databases">
        <title>Pseudomonas fulva producing VIM-24.</title>
        <authorList>
            <person name="Liu S."/>
        </authorList>
    </citation>
    <scope>NUCLEOTIDE SEQUENCE [LARGE SCALE GENOMIC DNA]</scope>
    <source>
        <strain evidence="8 9">ZDHY414</strain>
    </source>
</reference>
<comment type="similarity">
    <text evidence="1">Belongs to the 'phage' integrase family.</text>
</comment>
<name>A0A7S9L896_9PSED</name>
<dbReference type="CDD" id="cd00796">
    <property type="entry name" value="INT_Rci_Hp1_C"/>
    <property type="match status" value="1"/>
</dbReference>
<dbReference type="Gene3D" id="1.10.443.10">
    <property type="entry name" value="Intergrase catalytic core"/>
    <property type="match status" value="1"/>
</dbReference>
<evidence type="ECO:0000256" key="2">
    <source>
        <dbReference type="ARBA" id="ARBA00022908"/>
    </source>
</evidence>
<proteinExistence type="inferred from homology"/>
<feature type="domain" description="Core-binding (CB)" evidence="7">
    <location>
        <begin position="75"/>
        <end position="155"/>
    </location>
</feature>
<protein>
    <submittedName>
        <fullName evidence="8">Tyrosine-type recombinase/integrase</fullName>
    </submittedName>
</protein>
<evidence type="ECO:0000256" key="4">
    <source>
        <dbReference type="ARBA" id="ARBA00023172"/>
    </source>
</evidence>
<keyword evidence="3 5" id="KW-0238">DNA-binding</keyword>
<dbReference type="AlphaFoldDB" id="A0A7S9L896"/>
<evidence type="ECO:0000313" key="8">
    <source>
        <dbReference type="EMBL" id="QPH49382.1"/>
    </source>
</evidence>
<dbReference type="PANTHER" id="PTHR30629">
    <property type="entry name" value="PROPHAGE INTEGRASE"/>
    <property type="match status" value="1"/>
</dbReference>
<dbReference type="Proteomes" id="UP000594430">
    <property type="component" value="Chromosome"/>
</dbReference>
<organism evidence="8 9">
    <name type="scientific">Pseudomonas fulva</name>
    <dbReference type="NCBI Taxonomy" id="47880"/>
    <lineage>
        <taxon>Bacteria</taxon>
        <taxon>Pseudomonadati</taxon>
        <taxon>Pseudomonadota</taxon>
        <taxon>Gammaproteobacteria</taxon>
        <taxon>Pseudomonadales</taxon>
        <taxon>Pseudomonadaceae</taxon>
        <taxon>Pseudomonas</taxon>
    </lineage>
</organism>
<dbReference type="InterPro" id="IPR002104">
    <property type="entry name" value="Integrase_catalytic"/>
</dbReference>
<dbReference type="PANTHER" id="PTHR30629:SF2">
    <property type="entry name" value="PROPHAGE INTEGRASE INTS-RELATED"/>
    <property type="match status" value="1"/>
</dbReference>
<dbReference type="RefSeq" id="WP_196110304.1">
    <property type="nucleotide sequence ID" value="NZ_CP064943.1"/>
</dbReference>
<keyword evidence="2" id="KW-0229">DNA integration</keyword>
<feature type="domain" description="Tyr recombinase" evidence="6">
    <location>
        <begin position="176"/>
        <end position="354"/>
    </location>
</feature>
<evidence type="ECO:0000259" key="6">
    <source>
        <dbReference type="PROSITE" id="PS51898"/>
    </source>
</evidence>
<accession>A0A7S9L896</accession>
<dbReference type="InterPro" id="IPR011010">
    <property type="entry name" value="DNA_brk_join_enz"/>
</dbReference>
<dbReference type="InterPro" id="IPR038488">
    <property type="entry name" value="Integrase_DNA-bd_sf"/>
</dbReference>
<dbReference type="PROSITE" id="PS51900">
    <property type="entry name" value="CB"/>
    <property type="match status" value="1"/>
</dbReference>
<dbReference type="InterPro" id="IPR050808">
    <property type="entry name" value="Phage_Integrase"/>
</dbReference>
<dbReference type="Pfam" id="PF00589">
    <property type="entry name" value="Phage_integrase"/>
    <property type="match status" value="1"/>
</dbReference>
<dbReference type="GO" id="GO:0006310">
    <property type="term" value="P:DNA recombination"/>
    <property type="evidence" value="ECO:0007669"/>
    <property type="project" value="UniProtKB-KW"/>
</dbReference>
<evidence type="ECO:0000256" key="5">
    <source>
        <dbReference type="PROSITE-ProRule" id="PRU01248"/>
    </source>
</evidence>
<dbReference type="InterPro" id="IPR044068">
    <property type="entry name" value="CB"/>
</dbReference>
<dbReference type="SUPFAM" id="SSF56349">
    <property type="entry name" value="DNA breaking-rejoining enzymes"/>
    <property type="match status" value="1"/>
</dbReference>
<dbReference type="GO" id="GO:0015074">
    <property type="term" value="P:DNA integration"/>
    <property type="evidence" value="ECO:0007669"/>
    <property type="project" value="UniProtKB-KW"/>
</dbReference>
<dbReference type="InterPro" id="IPR053876">
    <property type="entry name" value="Phage_int_M"/>
</dbReference>